<evidence type="ECO:0000256" key="6">
    <source>
        <dbReference type="ARBA" id="ARBA00022958"/>
    </source>
</evidence>
<feature type="transmembrane region" description="Helical" evidence="11">
    <location>
        <begin position="651"/>
        <end position="671"/>
    </location>
</feature>
<accession>A0A1E3QMZ0</accession>
<keyword evidence="13" id="KW-1185">Reference proteome</keyword>
<evidence type="ECO:0000256" key="7">
    <source>
        <dbReference type="ARBA" id="ARBA00022989"/>
    </source>
</evidence>
<feature type="transmembrane region" description="Helical" evidence="11">
    <location>
        <begin position="20"/>
        <end position="43"/>
    </location>
</feature>
<keyword evidence="7 11" id="KW-1133">Transmembrane helix</keyword>
<evidence type="ECO:0000313" key="13">
    <source>
        <dbReference type="Proteomes" id="UP000094336"/>
    </source>
</evidence>
<feature type="region of interest" description="Disordered" evidence="10">
    <location>
        <begin position="299"/>
        <end position="423"/>
    </location>
</feature>
<dbReference type="InterPro" id="IPR003445">
    <property type="entry name" value="Cat_transpt"/>
</dbReference>
<dbReference type="Pfam" id="PF02386">
    <property type="entry name" value="TrkH"/>
    <property type="match status" value="1"/>
</dbReference>
<keyword evidence="5 11" id="KW-0812">Transmembrane</keyword>
<feature type="compositionally biased region" description="Basic and acidic residues" evidence="10">
    <location>
        <begin position="181"/>
        <end position="192"/>
    </location>
</feature>
<keyword evidence="3" id="KW-0813">Transport</keyword>
<feature type="transmembrane region" description="Helical" evidence="11">
    <location>
        <begin position="522"/>
        <end position="542"/>
    </location>
</feature>
<dbReference type="GO" id="GO:0140107">
    <property type="term" value="F:high-affinity potassium ion transmembrane transporter activity"/>
    <property type="evidence" value="ECO:0007669"/>
    <property type="project" value="TreeGrafter"/>
</dbReference>
<evidence type="ECO:0000256" key="1">
    <source>
        <dbReference type="ARBA" id="ARBA00004141"/>
    </source>
</evidence>
<comment type="subcellular location">
    <subcellularLocation>
        <location evidence="1">Membrane</location>
        <topology evidence="1">Multi-pass membrane protein</topology>
    </subcellularLocation>
</comment>
<evidence type="ECO:0000256" key="8">
    <source>
        <dbReference type="ARBA" id="ARBA00023065"/>
    </source>
</evidence>
<protein>
    <recommendedName>
        <fullName evidence="14">Potassium transport protein</fullName>
    </recommendedName>
</protein>
<sequence length="876" mass="98792">QMRDKIARVEARVGPMVKKLIPNFIAAHYVYILTISILGSILIYPQKNIAYIDALFFAACAATQAGMNTVDVNTMTLFQQLSIYFITLVTTPIFIHSGVLFVRLYWFERHFDNIKHSSKLNFKMRRTATLAARTMSNEIHENTMANTGIGTYYGDNDEEQDQFDVKAKAGMTGDASNRNCDAQHDQEAKHSPDLLSLQGSTPYSHTASQDGVIHMSEPSDSEDERLPPDQRLVLPHPRRERIEPSDMFMSILMMHQSKKAGDEESGPALKIRGPAERERPSNSRKGSIIQFAMSKRMKGESRRWFRKSQSYMTDDTTRNGLKSRRGLSASRAYESSEFDERADDYSINSELDASRQMTRDSEASRMSSESDTDGQSRRTRNDLSRAISHSVPPSSDATGGTKFLKRATTSDIPTKNDRRPLVNSPTFDRLIRTQKRKLAKKKYLRRYASAVTDSSSGPDESDTDISVDVYGLKRHPSMSANYLSWQPTIGRNSTFVALTDAQKEELGGVEYRAIKLLCKLLVIYYVGFHLVAGIMLLIWALCHTNIQVLIRAQGVNPRWWAFFTSASSFNDLGITLTYDSMMSFLKDVYVLLVSGFFIVIGNTGFPILLRFLIWIQFKFSSQLSLYRESLGFLLDHPRRCFTMLFSSAPTWWLLFILVTLNTVDVVLFVVLDIHAELLKGISPGFRVLDGLYQAFATRTAGFSVLDVSALHPSVQISYMLMMYISVLPMAISIRRTNVYEEQSLGVYKGADEGYEDAKTPKSFVSAHLRRQLSFDLWFIFLGLFIICIAEGGRLQSGDSLFSVFAVLFEIVSAYGTVGLSLGYPGSNTSFCGQFTVLSKLVIIAMMIRGRHRGLPYALDRAIMLPSDKMNQRDEIQ</sequence>
<feature type="transmembrane region" description="Helical" evidence="11">
    <location>
        <begin position="82"/>
        <end position="106"/>
    </location>
</feature>
<feature type="compositionally biased region" description="Polar residues" evidence="10">
    <location>
        <begin position="307"/>
        <end position="320"/>
    </location>
</feature>
<dbReference type="GO" id="GO:0030007">
    <property type="term" value="P:intracellular potassium ion homeostasis"/>
    <property type="evidence" value="ECO:0007669"/>
    <property type="project" value="InterPro"/>
</dbReference>
<feature type="compositionally biased region" description="Polar residues" evidence="10">
    <location>
        <begin position="197"/>
        <end position="209"/>
    </location>
</feature>
<dbReference type="RefSeq" id="XP_018984369.1">
    <property type="nucleotide sequence ID" value="XM_019131160.1"/>
</dbReference>
<dbReference type="OrthoDB" id="9999863at2759"/>
<evidence type="ECO:0008006" key="14">
    <source>
        <dbReference type="Google" id="ProtNLM"/>
    </source>
</evidence>
<evidence type="ECO:0000256" key="2">
    <source>
        <dbReference type="ARBA" id="ARBA00009137"/>
    </source>
</evidence>
<dbReference type="GeneID" id="30149013"/>
<evidence type="ECO:0000256" key="5">
    <source>
        <dbReference type="ARBA" id="ARBA00022692"/>
    </source>
</evidence>
<dbReference type="PANTHER" id="PTHR31064">
    <property type="entry name" value="POTASSIUM TRANSPORT PROTEIN DDB_G0292412-RELATED"/>
    <property type="match status" value="1"/>
</dbReference>
<evidence type="ECO:0000256" key="11">
    <source>
        <dbReference type="SAM" id="Phobius"/>
    </source>
</evidence>
<feature type="non-terminal residue" evidence="12">
    <location>
        <position position="876"/>
    </location>
</feature>
<keyword evidence="6" id="KW-0630">Potassium</keyword>
<evidence type="ECO:0000256" key="3">
    <source>
        <dbReference type="ARBA" id="ARBA00022448"/>
    </source>
</evidence>
<evidence type="ECO:0000313" key="12">
    <source>
        <dbReference type="EMBL" id="ODQ79041.1"/>
    </source>
</evidence>
<evidence type="ECO:0000256" key="4">
    <source>
        <dbReference type="ARBA" id="ARBA00022538"/>
    </source>
</evidence>
<reference evidence="13" key="1">
    <citation type="submission" date="2016-05" db="EMBL/GenBank/DDBJ databases">
        <title>Comparative genomics of biotechnologically important yeasts.</title>
        <authorList>
            <consortium name="DOE Joint Genome Institute"/>
            <person name="Riley R."/>
            <person name="Haridas S."/>
            <person name="Wolfe K.H."/>
            <person name="Lopes M.R."/>
            <person name="Hittinger C.T."/>
            <person name="Goker M."/>
            <person name="Salamov A."/>
            <person name="Wisecaver J."/>
            <person name="Long T.M."/>
            <person name="Aerts A.L."/>
            <person name="Barry K."/>
            <person name="Choi C."/>
            <person name="Clum A."/>
            <person name="Coughlan A.Y."/>
            <person name="Deshpande S."/>
            <person name="Douglass A.P."/>
            <person name="Hanson S.J."/>
            <person name="Klenk H.-P."/>
            <person name="Labutti K."/>
            <person name="Lapidus A."/>
            <person name="Lindquist E."/>
            <person name="Lipzen A."/>
            <person name="Meier-Kolthoff J.P."/>
            <person name="Ohm R.A."/>
            <person name="Otillar R.P."/>
            <person name="Pangilinan J."/>
            <person name="Peng Y."/>
            <person name="Rokas A."/>
            <person name="Rosa C.A."/>
            <person name="Scheuner C."/>
            <person name="Sibirny A.A."/>
            <person name="Slot J.C."/>
            <person name="Stielow J.B."/>
            <person name="Sun H."/>
            <person name="Kurtzman C.P."/>
            <person name="Blackwell M."/>
            <person name="Grigoriev I.V."/>
            <person name="Jeffries T.W."/>
        </authorList>
    </citation>
    <scope>NUCLEOTIDE SEQUENCE [LARGE SCALE GENOMIC DNA]</scope>
    <source>
        <strain evidence="13">NRRL Y-12698</strain>
    </source>
</reference>
<feature type="compositionally biased region" description="Basic and acidic residues" evidence="10">
    <location>
        <begin position="374"/>
        <end position="383"/>
    </location>
</feature>
<feature type="transmembrane region" description="Helical" evidence="11">
    <location>
        <begin position="772"/>
        <end position="789"/>
    </location>
</feature>
<keyword evidence="4" id="KW-0633">Potassium transport</keyword>
<feature type="transmembrane region" description="Helical" evidence="11">
    <location>
        <begin position="716"/>
        <end position="733"/>
    </location>
</feature>
<comment type="similarity">
    <text evidence="2">Belongs to the TrkH potassium transport family.</text>
</comment>
<dbReference type="GO" id="GO:1990573">
    <property type="term" value="P:potassium ion import across plasma membrane"/>
    <property type="evidence" value="ECO:0007669"/>
    <property type="project" value="TreeGrafter"/>
</dbReference>
<keyword evidence="8" id="KW-0406">Ion transport</keyword>
<dbReference type="InterPro" id="IPR051143">
    <property type="entry name" value="TrkH_K-transport"/>
</dbReference>
<dbReference type="EMBL" id="KV454433">
    <property type="protein sequence ID" value="ODQ79041.1"/>
    <property type="molecule type" value="Genomic_DNA"/>
</dbReference>
<dbReference type="PANTHER" id="PTHR31064:SF30">
    <property type="entry name" value="HIGH-AFFINITY POTASSIUM TRANSPORT PROTEIN-RELATED"/>
    <property type="match status" value="1"/>
</dbReference>
<dbReference type="InterPro" id="IPR015958">
    <property type="entry name" value="Trk1_fungi"/>
</dbReference>
<feature type="region of interest" description="Disordered" evidence="10">
    <location>
        <begin position="172"/>
        <end position="242"/>
    </location>
</feature>
<keyword evidence="9 11" id="KW-0472">Membrane</keyword>
<evidence type="ECO:0000256" key="10">
    <source>
        <dbReference type="SAM" id="MobiDB-lite"/>
    </source>
</evidence>
<dbReference type="STRING" id="984486.A0A1E3QMZ0"/>
<dbReference type="AlphaFoldDB" id="A0A1E3QMZ0"/>
<name>A0A1E3QMZ0_9ASCO</name>
<feature type="region of interest" description="Disordered" evidence="10">
    <location>
        <begin position="257"/>
        <end position="286"/>
    </location>
</feature>
<feature type="non-terminal residue" evidence="12">
    <location>
        <position position="1"/>
    </location>
</feature>
<dbReference type="GO" id="GO:0005886">
    <property type="term" value="C:plasma membrane"/>
    <property type="evidence" value="ECO:0007669"/>
    <property type="project" value="InterPro"/>
</dbReference>
<dbReference type="InterPro" id="IPR004773">
    <property type="entry name" value="K/Na_transp_Trk1/HKT1"/>
</dbReference>
<evidence type="ECO:0000256" key="9">
    <source>
        <dbReference type="ARBA" id="ARBA00023136"/>
    </source>
</evidence>
<dbReference type="PIRSF" id="PIRSF002450">
    <property type="entry name" value="K+_transpter_TRK"/>
    <property type="match status" value="1"/>
</dbReference>
<feature type="transmembrane region" description="Helical" evidence="11">
    <location>
        <begin position="801"/>
        <end position="821"/>
    </location>
</feature>
<gene>
    <name evidence="12" type="ORF">BABINDRAFT_18187</name>
</gene>
<dbReference type="Proteomes" id="UP000094336">
    <property type="component" value="Unassembled WGS sequence"/>
</dbReference>
<dbReference type="NCBIfam" id="TIGR00934">
    <property type="entry name" value="2a38euk"/>
    <property type="match status" value="1"/>
</dbReference>
<organism evidence="12 13">
    <name type="scientific">Babjeviella inositovora NRRL Y-12698</name>
    <dbReference type="NCBI Taxonomy" id="984486"/>
    <lineage>
        <taxon>Eukaryota</taxon>
        <taxon>Fungi</taxon>
        <taxon>Dikarya</taxon>
        <taxon>Ascomycota</taxon>
        <taxon>Saccharomycotina</taxon>
        <taxon>Pichiomycetes</taxon>
        <taxon>Serinales incertae sedis</taxon>
        <taxon>Babjeviella</taxon>
    </lineage>
</organism>
<proteinExistence type="inferred from homology"/>
<feature type="transmembrane region" description="Helical" evidence="11">
    <location>
        <begin position="588"/>
        <end position="615"/>
    </location>
</feature>